<accession>A0ABQ9HQ34</accession>
<dbReference type="Proteomes" id="UP001159363">
    <property type="component" value="Chromosome X"/>
</dbReference>
<keyword evidence="2" id="KW-1185">Reference proteome</keyword>
<reference evidence="1 2" key="1">
    <citation type="submission" date="2023-02" db="EMBL/GenBank/DDBJ databases">
        <title>LHISI_Scaffold_Assembly.</title>
        <authorList>
            <person name="Stuart O.P."/>
            <person name="Cleave R."/>
            <person name="Magrath M.J.L."/>
            <person name="Mikheyev A.S."/>
        </authorList>
    </citation>
    <scope>NUCLEOTIDE SEQUENCE [LARGE SCALE GENOMIC DNA]</scope>
    <source>
        <strain evidence="1">Daus_M_001</strain>
        <tissue evidence="1">Leg muscle</tissue>
    </source>
</reference>
<comment type="caution">
    <text evidence="1">The sequence shown here is derived from an EMBL/GenBank/DDBJ whole genome shotgun (WGS) entry which is preliminary data.</text>
</comment>
<protein>
    <submittedName>
        <fullName evidence="1">Uncharacterized protein</fullName>
    </submittedName>
</protein>
<proteinExistence type="predicted"/>
<organism evidence="1 2">
    <name type="scientific">Dryococelus australis</name>
    <dbReference type="NCBI Taxonomy" id="614101"/>
    <lineage>
        <taxon>Eukaryota</taxon>
        <taxon>Metazoa</taxon>
        <taxon>Ecdysozoa</taxon>
        <taxon>Arthropoda</taxon>
        <taxon>Hexapoda</taxon>
        <taxon>Insecta</taxon>
        <taxon>Pterygota</taxon>
        <taxon>Neoptera</taxon>
        <taxon>Polyneoptera</taxon>
        <taxon>Phasmatodea</taxon>
        <taxon>Verophasmatodea</taxon>
        <taxon>Anareolatae</taxon>
        <taxon>Phasmatidae</taxon>
        <taxon>Eurycanthinae</taxon>
        <taxon>Dryococelus</taxon>
    </lineage>
</organism>
<evidence type="ECO:0000313" key="2">
    <source>
        <dbReference type="Proteomes" id="UP001159363"/>
    </source>
</evidence>
<name>A0ABQ9HQ34_9NEOP</name>
<evidence type="ECO:0000313" key="1">
    <source>
        <dbReference type="EMBL" id="KAJ8886191.1"/>
    </source>
</evidence>
<sequence length="184" mass="21163">MHVIRLFADGCGGQNKKLNNDLYSDVLAEQVISTQCEGNHTNIPSTWTLFLNPRRIEIELKHRDTYVKPEEYLEIFANYGKVLKLFDDCPVFDWKKISQENIKKATEIAFQVFQFQEIHYFLRPETRCSSSLIGIGAPVKNVKLTGIGVPVKEVKIADMRKLLTLHFGDGWEGIADLMFYTVTY</sequence>
<dbReference type="EMBL" id="JARBHB010000004">
    <property type="protein sequence ID" value="KAJ8886191.1"/>
    <property type="molecule type" value="Genomic_DNA"/>
</dbReference>
<gene>
    <name evidence="1" type="ORF">PR048_012400</name>
</gene>